<organism evidence="1 2">
    <name type="scientific">Ancylostoma ceylanicum</name>
    <dbReference type="NCBI Taxonomy" id="53326"/>
    <lineage>
        <taxon>Eukaryota</taxon>
        <taxon>Metazoa</taxon>
        <taxon>Ecdysozoa</taxon>
        <taxon>Nematoda</taxon>
        <taxon>Chromadorea</taxon>
        <taxon>Rhabditida</taxon>
        <taxon>Rhabditina</taxon>
        <taxon>Rhabditomorpha</taxon>
        <taxon>Strongyloidea</taxon>
        <taxon>Ancylostomatidae</taxon>
        <taxon>Ancylostomatinae</taxon>
        <taxon>Ancylostoma</taxon>
    </lineage>
</organism>
<name>A0A016U4R4_9BILA</name>
<accession>A0A016U4R4</accession>
<dbReference type="EMBL" id="JARK01001394">
    <property type="protein sequence ID" value="EYC09837.1"/>
    <property type="molecule type" value="Genomic_DNA"/>
</dbReference>
<sequence>MHPRNISHSRSNTSALYLSTRRLSTWFPGDFRNFDKGSDINLHTSNALRCHLYLLVVLFSLRADFAR</sequence>
<dbReference type="AlphaFoldDB" id="A0A016U4R4"/>
<proteinExistence type="predicted"/>
<gene>
    <name evidence="1" type="primary">Acey_s0058.g2845</name>
    <name evidence="1" type="ORF">Y032_0058g2845</name>
</gene>
<dbReference type="Proteomes" id="UP000024635">
    <property type="component" value="Unassembled WGS sequence"/>
</dbReference>
<evidence type="ECO:0000313" key="2">
    <source>
        <dbReference type="Proteomes" id="UP000024635"/>
    </source>
</evidence>
<keyword evidence="2" id="KW-1185">Reference proteome</keyword>
<evidence type="ECO:0000313" key="1">
    <source>
        <dbReference type="EMBL" id="EYC09837.1"/>
    </source>
</evidence>
<reference evidence="2" key="1">
    <citation type="journal article" date="2015" name="Nat. Genet.">
        <title>The genome and transcriptome of the zoonotic hookworm Ancylostoma ceylanicum identify infection-specific gene families.</title>
        <authorList>
            <person name="Schwarz E.M."/>
            <person name="Hu Y."/>
            <person name="Antoshechkin I."/>
            <person name="Miller M.M."/>
            <person name="Sternberg P.W."/>
            <person name="Aroian R.V."/>
        </authorList>
    </citation>
    <scope>NUCLEOTIDE SEQUENCE</scope>
    <source>
        <strain evidence="2">HY135</strain>
    </source>
</reference>
<comment type="caution">
    <text evidence="1">The sequence shown here is derived from an EMBL/GenBank/DDBJ whole genome shotgun (WGS) entry which is preliminary data.</text>
</comment>
<protein>
    <submittedName>
        <fullName evidence="1">Uncharacterized protein</fullName>
    </submittedName>
</protein>